<dbReference type="InterPro" id="IPR013589">
    <property type="entry name" value="Bac_transglu_N"/>
</dbReference>
<dbReference type="Gene3D" id="3.10.620.30">
    <property type="match status" value="1"/>
</dbReference>
<feature type="domain" description="Transglutaminase-like" evidence="1">
    <location>
        <begin position="173"/>
        <end position="243"/>
    </location>
</feature>
<dbReference type="SMART" id="SM00460">
    <property type="entry name" value="TGc"/>
    <property type="match status" value="1"/>
</dbReference>
<evidence type="ECO:0000313" key="2">
    <source>
        <dbReference type="EMBL" id="PQA60814.1"/>
    </source>
</evidence>
<dbReference type="OrthoDB" id="9804872at2"/>
<organism evidence="2 3">
    <name type="scientific">Siphonobacter curvatus</name>
    <dbReference type="NCBI Taxonomy" id="2094562"/>
    <lineage>
        <taxon>Bacteria</taxon>
        <taxon>Pseudomonadati</taxon>
        <taxon>Bacteroidota</taxon>
        <taxon>Cytophagia</taxon>
        <taxon>Cytophagales</taxon>
        <taxon>Cytophagaceae</taxon>
        <taxon>Siphonobacter</taxon>
    </lineage>
</organism>
<evidence type="ECO:0000313" key="3">
    <source>
        <dbReference type="Proteomes" id="UP000239590"/>
    </source>
</evidence>
<dbReference type="InterPro" id="IPR038765">
    <property type="entry name" value="Papain-like_cys_pep_sf"/>
</dbReference>
<reference evidence="3" key="1">
    <citation type="submission" date="2018-02" db="EMBL/GenBank/DDBJ databases">
        <title>Genome sequencing of Solimonas sp. HR-BB.</title>
        <authorList>
            <person name="Lee Y."/>
            <person name="Jeon C.O."/>
        </authorList>
    </citation>
    <scope>NUCLEOTIDE SEQUENCE [LARGE SCALE GENOMIC DNA]</scope>
    <source>
        <strain evidence="3">HR-U</strain>
    </source>
</reference>
<accession>A0A2S7ISY3</accession>
<protein>
    <submittedName>
        <fullName evidence="2">Transglutaminase family protein</fullName>
    </submittedName>
</protein>
<dbReference type="EMBL" id="PTRA01000001">
    <property type="protein sequence ID" value="PQA60814.1"/>
    <property type="molecule type" value="Genomic_DNA"/>
</dbReference>
<dbReference type="InterPro" id="IPR002931">
    <property type="entry name" value="Transglutaminase-like"/>
</dbReference>
<dbReference type="PANTHER" id="PTHR33490">
    <property type="entry name" value="BLR5614 PROTEIN-RELATED"/>
    <property type="match status" value="1"/>
</dbReference>
<dbReference type="RefSeq" id="WP_102199619.1">
    <property type="nucleotide sequence ID" value="NZ_PTRA01000001.1"/>
</dbReference>
<dbReference type="Pfam" id="PF08379">
    <property type="entry name" value="Bact_transglu_N"/>
    <property type="match status" value="1"/>
</dbReference>
<comment type="caution">
    <text evidence="2">The sequence shown here is derived from an EMBL/GenBank/DDBJ whole genome shotgun (WGS) entry which is preliminary data.</text>
</comment>
<dbReference type="AlphaFoldDB" id="A0A2S7ISY3"/>
<dbReference type="Pfam" id="PF01841">
    <property type="entry name" value="Transglut_core"/>
    <property type="match status" value="1"/>
</dbReference>
<dbReference type="Proteomes" id="UP000239590">
    <property type="component" value="Unassembled WGS sequence"/>
</dbReference>
<dbReference type="SUPFAM" id="SSF54001">
    <property type="entry name" value="Cysteine proteinases"/>
    <property type="match status" value="1"/>
</dbReference>
<name>A0A2S7ISY3_9BACT</name>
<gene>
    <name evidence="2" type="ORF">C5O19_14725</name>
</gene>
<evidence type="ECO:0000259" key="1">
    <source>
        <dbReference type="SMART" id="SM00460"/>
    </source>
</evidence>
<sequence>MNYKLVHQTQYTYTGNVNNYHGIACLMPKISPRQNCTNFALQITPMPDEISQRTDYFGNTLHHFSIHQPHTQLTVLATSMIETRSSIITDLFMTNREVKEQLRTNHALKTQLLEYMIPSSFVQWDEEIRNFGADCFSENQSFYQSARQLCHKIYTEFKYVSGFTTIHTPLKTVLKERKGVCQDFSHLAIACFRSLGFAARYISGYLETQPPPGKTKLQGSDATHAWVSVYAPGVGWCDFDPTNDLVPQEKHITTAWGRDFGDVSPLRGIVFSTGKQTFKVGVDVIPV</sequence>
<keyword evidence="3" id="KW-1185">Reference proteome</keyword>
<dbReference type="PANTHER" id="PTHR33490:SF7">
    <property type="entry name" value="BLR2979 PROTEIN"/>
    <property type="match status" value="1"/>
</dbReference>
<proteinExistence type="predicted"/>